<sequence>MDAEDGTVPLDETYAETVNHHGRIFQQHALASKTYFAPIDEEEMTRLGEMHSMLRTVFDNRLIFPPVSRPQKILECGFGAADWAIDVAEHYPDAEVRAKVCYFDPFLRAGQRAKAGDIDCNIKVQ</sequence>
<proteinExistence type="predicted"/>
<dbReference type="InterPro" id="IPR029063">
    <property type="entry name" value="SAM-dependent_MTases_sf"/>
</dbReference>
<accession>A0A2K0TV66</accession>
<reference evidence="1 2" key="1">
    <citation type="submission" date="2017-02" db="EMBL/GenBank/DDBJ databases">
        <title>Genomes of Trichoderma spp. with biocontrol activity.</title>
        <authorList>
            <person name="Gardiner D."/>
            <person name="Kazan K."/>
            <person name="Vos C."/>
            <person name="Harvey P."/>
        </authorList>
    </citation>
    <scope>NUCLEOTIDE SEQUENCE [LARGE SCALE GENOMIC DNA]</scope>
    <source>
        <strain evidence="1 2">Tr1</strain>
    </source>
</reference>
<protein>
    <recommendedName>
        <fullName evidence="3">Methyltransferase</fullName>
    </recommendedName>
</protein>
<gene>
    <name evidence="1" type="ORF">THARTR1_09744</name>
</gene>
<dbReference type="AlphaFoldDB" id="A0A2K0TV66"/>
<evidence type="ECO:0000313" key="1">
    <source>
        <dbReference type="EMBL" id="PNP49422.1"/>
    </source>
</evidence>
<evidence type="ECO:0008006" key="3">
    <source>
        <dbReference type="Google" id="ProtNLM"/>
    </source>
</evidence>
<name>A0A2K0TV66_TRIHA</name>
<dbReference type="SUPFAM" id="SSF53335">
    <property type="entry name" value="S-adenosyl-L-methionine-dependent methyltransferases"/>
    <property type="match status" value="1"/>
</dbReference>
<dbReference type="EMBL" id="MTYI01000187">
    <property type="protein sequence ID" value="PNP49422.1"/>
    <property type="molecule type" value="Genomic_DNA"/>
</dbReference>
<dbReference type="OrthoDB" id="506498at2759"/>
<comment type="caution">
    <text evidence="1">The sequence shown here is derived from an EMBL/GenBank/DDBJ whole genome shotgun (WGS) entry which is preliminary data.</text>
</comment>
<evidence type="ECO:0000313" key="2">
    <source>
        <dbReference type="Proteomes" id="UP000236290"/>
    </source>
</evidence>
<dbReference type="Proteomes" id="UP000236290">
    <property type="component" value="Unassembled WGS sequence"/>
</dbReference>
<organism evidence="1 2">
    <name type="scientific">Trichoderma harzianum</name>
    <name type="common">Hypocrea lixii</name>
    <dbReference type="NCBI Taxonomy" id="5544"/>
    <lineage>
        <taxon>Eukaryota</taxon>
        <taxon>Fungi</taxon>
        <taxon>Dikarya</taxon>
        <taxon>Ascomycota</taxon>
        <taxon>Pezizomycotina</taxon>
        <taxon>Sordariomycetes</taxon>
        <taxon>Hypocreomycetidae</taxon>
        <taxon>Hypocreales</taxon>
        <taxon>Hypocreaceae</taxon>
        <taxon>Trichoderma</taxon>
    </lineage>
</organism>